<accession>A0ACB8BMQ8</accession>
<reference evidence="1" key="1">
    <citation type="journal article" date="2021" name="New Phytol.">
        <title>Evolutionary innovations through gain and loss of genes in the ectomycorrhizal Boletales.</title>
        <authorList>
            <person name="Wu G."/>
            <person name="Miyauchi S."/>
            <person name="Morin E."/>
            <person name="Kuo A."/>
            <person name="Drula E."/>
            <person name="Varga T."/>
            <person name="Kohler A."/>
            <person name="Feng B."/>
            <person name="Cao Y."/>
            <person name="Lipzen A."/>
            <person name="Daum C."/>
            <person name="Hundley H."/>
            <person name="Pangilinan J."/>
            <person name="Johnson J."/>
            <person name="Barry K."/>
            <person name="LaButti K."/>
            <person name="Ng V."/>
            <person name="Ahrendt S."/>
            <person name="Min B."/>
            <person name="Choi I.G."/>
            <person name="Park H."/>
            <person name="Plett J.M."/>
            <person name="Magnuson J."/>
            <person name="Spatafora J.W."/>
            <person name="Nagy L.G."/>
            <person name="Henrissat B."/>
            <person name="Grigoriev I.V."/>
            <person name="Yang Z.L."/>
            <person name="Xu J."/>
            <person name="Martin F.M."/>
        </authorList>
    </citation>
    <scope>NUCLEOTIDE SEQUENCE</scope>
    <source>
        <strain evidence="1">KUC20120723A-06</strain>
    </source>
</reference>
<gene>
    <name evidence="1" type="ORF">BV22DRAFT_1008150</name>
</gene>
<proteinExistence type="predicted"/>
<sequence>MSEVQEVPLAVLGEPNDTPPEGFSRPDLDDTAPPATSNSRPTKQYQALLLVSGFLMIFHVIGINSIFGVFQEYYTSPGSNIPGAVGQDALVSLAGTIGTGLTWAGSIFVNPWMESVHNVRIITVLGAIITSLGLFLASFNTQLWHLYLTQALLYGIGSSMYYFPIMALTPLYFDAHRGFAMGLILAGSGTGGLVLAPVLNALIAKFGVRWALRVLGLWNLIIGIPVACVVKKRPGFGARQGTRVGLGLAKRGTFVWQSLGAFLQAAGNLVPMYYMTTYSSSVLGFSTSSASLVLALNNAVNSVSRVSMGVLADKVGRQNTMIMSVILSALSVLSLWYDAPRPRFIAFTVLYGVYAGGYNALLPTTITEVFGVGNYAAVNGVIYFVRGVGTLAGAPVAGVILGNHSRGTGSGIGSTFTGMDLQDRYKKVVLFDGALLIAASVCVAYVRWLDARDKGRWMWKA</sequence>
<evidence type="ECO:0000313" key="1">
    <source>
        <dbReference type="EMBL" id="KAH7926862.1"/>
    </source>
</evidence>
<organism evidence="1 2">
    <name type="scientific">Leucogyrophana mollusca</name>
    <dbReference type="NCBI Taxonomy" id="85980"/>
    <lineage>
        <taxon>Eukaryota</taxon>
        <taxon>Fungi</taxon>
        <taxon>Dikarya</taxon>
        <taxon>Basidiomycota</taxon>
        <taxon>Agaricomycotina</taxon>
        <taxon>Agaricomycetes</taxon>
        <taxon>Agaricomycetidae</taxon>
        <taxon>Boletales</taxon>
        <taxon>Boletales incertae sedis</taxon>
        <taxon>Leucogyrophana</taxon>
    </lineage>
</organism>
<dbReference type="EMBL" id="MU266376">
    <property type="protein sequence ID" value="KAH7926862.1"/>
    <property type="molecule type" value="Genomic_DNA"/>
</dbReference>
<protein>
    <submittedName>
        <fullName evidence="1">MFS general substrate transporter</fullName>
    </submittedName>
</protein>
<keyword evidence="2" id="KW-1185">Reference proteome</keyword>
<dbReference type="Proteomes" id="UP000790709">
    <property type="component" value="Unassembled WGS sequence"/>
</dbReference>
<comment type="caution">
    <text evidence="1">The sequence shown here is derived from an EMBL/GenBank/DDBJ whole genome shotgun (WGS) entry which is preliminary data.</text>
</comment>
<name>A0ACB8BMQ8_9AGAM</name>
<evidence type="ECO:0000313" key="2">
    <source>
        <dbReference type="Proteomes" id="UP000790709"/>
    </source>
</evidence>